<evidence type="ECO:0000256" key="2">
    <source>
        <dbReference type="ARBA" id="ARBA00022723"/>
    </source>
</evidence>
<dbReference type="PROSITE" id="PS00903">
    <property type="entry name" value="CYT_DCMP_DEAMINASES_1"/>
    <property type="match status" value="1"/>
</dbReference>
<proteinExistence type="inferred from homology"/>
<evidence type="ECO:0000256" key="4">
    <source>
        <dbReference type="ARBA" id="ARBA00022833"/>
    </source>
</evidence>
<reference evidence="6" key="1">
    <citation type="submission" date="2023-02" db="EMBL/GenBank/DDBJ databases">
        <title>Genome sequence of Microbacterium liquefaciens B1075.</title>
        <authorList>
            <person name="Cao J."/>
            <person name="Li X."/>
        </authorList>
    </citation>
    <scope>NUCLEOTIDE SEQUENCE</scope>
    <source>
        <strain evidence="6">B1075</strain>
    </source>
</reference>
<accession>A0AAJ5VC64</accession>
<dbReference type="PROSITE" id="PS51747">
    <property type="entry name" value="CYT_DCMP_DEAMINASES_2"/>
    <property type="match status" value="1"/>
</dbReference>
<keyword evidence="3" id="KW-0378">Hydrolase</keyword>
<dbReference type="GeneID" id="87014317"/>
<evidence type="ECO:0000259" key="5">
    <source>
        <dbReference type="PROSITE" id="PS51747"/>
    </source>
</evidence>
<dbReference type="InterPro" id="IPR016193">
    <property type="entry name" value="Cytidine_deaminase-like"/>
</dbReference>
<gene>
    <name evidence="6" type="ORF">PWF71_02470</name>
</gene>
<dbReference type="Gene3D" id="3.40.140.10">
    <property type="entry name" value="Cytidine Deaminase, domain 2"/>
    <property type="match status" value="1"/>
</dbReference>
<keyword evidence="4" id="KW-0862">Zinc</keyword>
<dbReference type="InterPro" id="IPR016192">
    <property type="entry name" value="APOBEC/CMP_deaminase_Zn-bd"/>
</dbReference>
<keyword evidence="2" id="KW-0479">Metal-binding</keyword>
<dbReference type="InterPro" id="IPR050202">
    <property type="entry name" value="Cyt/Deoxycyt_deaminase"/>
</dbReference>
<feature type="domain" description="CMP/dCMP-type deaminase" evidence="5">
    <location>
        <begin position="7"/>
        <end position="133"/>
    </location>
</feature>
<organism evidence="6 7">
    <name type="scientific">Microbacterium maritypicum</name>
    <name type="common">Microbacterium liquefaciens</name>
    <dbReference type="NCBI Taxonomy" id="33918"/>
    <lineage>
        <taxon>Bacteria</taxon>
        <taxon>Bacillati</taxon>
        <taxon>Actinomycetota</taxon>
        <taxon>Actinomycetes</taxon>
        <taxon>Micrococcales</taxon>
        <taxon>Microbacteriaceae</taxon>
        <taxon>Microbacterium</taxon>
    </lineage>
</organism>
<dbReference type="SUPFAM" id="SSF53927">
    <property type="entry name" value="Cytidine deaminase-like"/>
    <property type="match status" value="1"/>
</dbReference>
<dbReference type="PANTHER" id="PTHR11644">
    <property type="entry name" value="CYTIDINE DEAMINASE"/>
    <property type="match status" value="1"/>
</dbReference>
<dbReference type="GO" id="GO:0004126">
    <property type="term" value="F:cytidine deaminase activity"/>
    <property type="evidence" value="ECO:0007669"/>
    <property type="project" value="TreeGrafter"/>
</dbReference>
<dbReference type="GO" id="GO:0072527">
    <property type="term" value="P:pyrimidine-containing compound metabolic process"/>
    <property type="evidence" value="ECO:0007669"/>
    <property type="project" value="UniProtKB-ARBA"/>
</dbReference>
<evidence type="ECO:0000256" key="1">
    <source>
        <dbReference type="ARBA" id="ARBA00006576"/>
    </source>
</evidence>
<comment type="similarity">
    <text evidence="1">Belongs to the cytidine and deoxycytidylate deaminase family.</text>
</comment>
<dbReference type="GO" id="GO:0042802">
    <property type="term" value="F:identical protein binding"/>
    <property type="evidence" value="ECO:0007669"/>
    <property type="project" value="UniProtKB-ARBA"/>
</dbReference>
<evidence type="ECO:0000313" key="7">
    <source>
        <dbReference type="Proteomes" id="UP001214756"/>
    </source>
</evidence>
<name>A0AAJ5VC64_MICMQ</name>
<dbReference type="AlphaFoldDB" id="A0AAJ5VC64"/>
<protein>
    <recommendedName>
        <fullName evidence="5">CMP/dCMP-type deaminase domain-containing protein</fullName>
    </recommendedName>
</protein>
<sequence length="137" mass="14511">MNSSLDDDDRRLLDAASELIIRAHDTNLHRVAAAARGASGAIYLGLSLRTPRESVCAESTALANARIGGEQEVEAIVSVGLRDDGTAVILNPCGVCREVVPAIAPGIRTLVDDGGHPVWVTAADLLPMPWVRARTYD</sequence>
<dbReference type="GO" id="GO:0055086">
    <property type="term" value="P:nucleobase-containing small molecule metabolic process"/>
    <property type="evidence" value="ECO:0007669"/>
    <property type="project" value="UniProtKB-ARBA"/>
</dbReference>
<dbReference type="Proteomes" id="UP001214756">
    <property type="component" value="Chromosome"/>
</dbReference>
<dbReference type="RefSeq" id="WP_017831353.1">
    <property type="nucleotide sequence ID" value="NZ_CBDRLE010000002.1"/>
</dbReference>
<evidence type="ECO:0000313" key="6">
    <source>
        <dbReference type="EMBL" id="WEF21557.1"/>
    </source>
</evidence>
<evidence type="ECO:0000256" key="3">
    <source>
        <dbReference type="ARBA" id="ARBA00022801"/>
    </source>
</evidence>
<dbReference type="PANTHER" id="PTHR11644:SF2">
    <property type="entry name" value="CYTIDINE DEAMINASE"/>
    <property type="match status" value="1"/>
</dbReference>
<dbReference type="EMBL" id="CP118606">
    <property type="protein sequence ID" value="WEF21557.1"/>
    <property type="molecule type" value="Genomic_DNA"/>
</dbReference>
<dbReference type="GO" id="GO:0008270">
    <property type="term" value="F:zinc ion binding"/>
    <property type="evidence" value="ECO:0007669"/>
    <property type="project" value="InterPro"/>
</dbReference>
<dbReference type="GO" id="GO:0005829">
    <property type="term" value="C:cytosol"/>
    <property type="evidence" value="ECO:0007669"/>
    <property type="project" value="TreeGrafter"/>
</dbReference>
<dbReference type="InterPro" id="IPR002125">
    <property type="entry name" value="CMP_dCMP_dom"/>
</dbReference>